<protein>
    <recommendedName>
        <fullName evidence="5">Receptor ligand binding region domain-containing protein</fullName>
    </recommendedName>
</protein>
<dbReference type="InterPro" id="IPR001828">
    <property type="entry name" value="ANF_lig-bd_rcpt"/>
</dbReference>
<keyword evidence="4" id="KW-0472">Membrane</keyword>
<dbReference type="Gene3D" id="3.40.50.2300">
    <property type="match status" value="2"/>
</dbReference>
<feature type="domain" description="Receptor ligand binding region" evidence="5">
    <location>
        <begin position="287"/>
        <end position="545"/>
    </location>
</feature>
<dbReference type="Proteomes" id="UP000826234">
    <property type="component" value="Unassembled WGS sequence"/>
</dbReference>
<gene>
    <name evidence="6" type="ORF">JD844_001678</name>
</gene>
<accession>A0ABQ7TB08</accession>
<dbReference type="InterPro" id="IPR000068">
    <property type="entry name" value="GPCR_3_Ca_sens_rcpt-rel"/>
</dbReference>
<dbReference type="InterPro" id="IPR028082">
    <property type="entry name" value="Peripla_BP_I"/>
</dbReference>
<organism evidence="6 7">
    <name type="scientific">Phrynosoma platyrhinos</name>
    <name type="common">Desert horned lizard</name>
    <dbReference type="NCBI Taxonomy" id="52577"/>
    <lineage>
        <taxon>Eukaryota</taxon>
        <taxon>Metazoa</taxon>
        <taxon>Chordata</taxon>
        <taxon>Craniata</taxon>
        <taxon>Vertebrata</taxon>
        <taxon>Euteleostomi</taxon>
        <taxon>Lepidosauria</taxon>
        <taxon>Squamata</taxon>
        <taxon>Bifurcata</taxon>
        <taxon>Unidentata</taxon>
        <taxon>Episquamata</taxon>
        <taxon>Toxicofera</taxon>
        <taxon>Iguania</taxon>
        <taxon>Phrynosomatidae</taxon>
        <taxon>Phrynosomatinae</taxon>
        <taxon>Phrynosoma</taxon>
    </lineage>
</organism>
<evidence type="ECO:0000313" key="6">
    <source>
        <dbReference type="EMBL" id="KAH0626600.1"/>
    </source>
</evidence>
<evidence type="ECO:0000256" key="4">
    <source>
        <dbReference type="ARBA" id="ARBA00023136"/>
    </source>
</evidence>
<dbReference type="PANTHER" id="PTHR24061">
    <property type="entry name" value="CALCIUM-SENSING RECEPTOR-RELATED"/>
    <property type="match status" value="1"/>
</dbReference>
<dbReference type="EMBL" id="JAIPUX010000521">
    <property type="protein sequence ID" value="KAH0626600.1"/>
    <property type="molecule type" value="Genomic_DNA"/>
</dbReference>
<keyword evidence="7" id="KW-1185">Reference proteome</keyword>
<keyword evidence="2" id="KW-0812">Transmembrane</keyword>
<name>A0ABQ7TB08_PHRPL</name>
<evidence type="ECO:0000256" key="1">
    <source>
        <dbReference type="ARBA" id="ARBA00004370"/>
    </source>
</evidence>
<keyword evidence="3" id="KW-1133">Transmembrane helix</keyword>
<dbReference type="SUPFAM" id="SSF53822">
    <property type="entry name" value="Periplasmic binding protein-like I"/>
    <property type="match status" value="2"/>
</dbReference>
<evidence type="ECO:0000259" key="5">
    <source>
        <dbReference type="Pfam" id="PF01094"/>
    </source>
</evidence>
<comment type="subcellular location">
    <subcellularLocation>
        <location evidence="1">Membrane</location>
    </subcellularLocation>
</comment>
<feature type="domain" description="Receptor ligand binding region" evidence="5">
    <location>
        <begin position="9"/>
        <end position="272"/>
    </location>
</feature>
<evidence type="ECO:0000313" key="7">
    <source>
        <dbReference type="Proteomes" id="UP000826234"/>
    </source>
</evidence>
<reference evidence="6 7" key="1">
    <citation type="journal article" date="2022" name="Gigascience">
        <title>A chromosome-level genome assembly and annotation of the desert horned lizard, Phrynosoma platyrhinos, provides insight into chromosomal rearrangements among reptiles.</title>
        <authorList>
            <person name="Koochekian N."/>
            <person name="Ascanio A."/>
            <person name="Farleigh K."/>
            <person name="Card D.C."/>
            <person name="Schield D.R."/>
            <person name="Castoe T.A."/>
            <person name="Jezkova T."/>
        </authorList>
    </citation>
    <scope>NUCLEOTIDE SEQUENCE [LARGE SCALE GENOMIC DNA]</scope>
    <source>
        <strain evidence="6">NK-2021</strain>
    </source>
</reference>
<evidence type="ECO:0000256" key="2">
    <source>
        <dbReference type="ARBA" id="ARBA00022692"/>
    </source>
</evidence>
<comment type="caution">
    <text evidence="6">The sequence shown here is derived from an EMBL/GenBank/DDBJ whole genome shotgun (WGS) entry which is preliminary data.</text>
</comment>
<sequence length="570" mass="65270">MNIKTPGLSFYQMVPQEDLQNRGILALLLHFHWTWIGLLVMDNENGERFLQSVVPLFYKNGVCLAFIGRISKYNTESTISDSFEQGSKLKAKVMGSKANVNVFYGESYSMVIFRFLEYVSQLADGTSKLKGKVWIMTAQMELTSLAFQSTWDTDLIHGALSFTLHSSHLPEFTKFVELRNPCDTREDGFLRDFWQQAFDCIFPNAGDKDYGNICTGKEKLDSIHGAVFDTKMTGHSYSVYNAVYALAHALCAMLSIRLKHQAKTDTKREKHWNKQPWQLIYGAATVMNTKTPGLSFYQMVPQEDLQNRGILALLLHFHWTWIGLLVMDNENGERFLQSVVPLFYKNGVCFAFIGRIPKWKSESNISESFEQVSKLNAKVMGSNANVNVFYGESYSMVMFRFFEYVSQLADGTSKLKGKVWIMTAQMELTSLAFQSTWDTDLIHGALSFTLHSNHLPEFTKFVEFKNPFDTREDGFLRDFWQQAFHCKFPNAGDKEYGNICTGKEKLDSIHGTVFETKMTGHSYSVYNAVYALAHAVCAMPSIRLKHQAKTDTKREKHWNKQPWQVNGIIF</sequence>
<proteinExistence type="predicted"/>
<dbReference type="Pfam" id="PF01094">
    <property type="entry name" value="ANF_receptor"/>
    <property type="match status" value="2"/>
</dbReference>
<dbReference type="PANTHER" id="PTHR24061:SF599">
    <property type="entry name" value="G-PROTEIN COUPLED RECEPTORS FAMILY 3 PROFILE DOMAIN-CONTAINING PROTEIN"/>
    <property type="match status" value="1"/>
</dbReference>
<evidence type="ECO:0000256" key="3">
    <source>
        <dbReference type="ARBA" id="ARBA00022989"/>
    </source>
</evidence>